<dbReference type="PANTHER" id="PTHR11863">
    <property type="entry name" value="STEROL DESATURASE"/>
    <property type="match status" value="1"/>
</dbReference>
<feature type="domain" description="Fatty acid hydroxylase" evidence="6">
    <location>
        <begin position="132"/>
        <end position="255"/>
    </location>
</feature>
<evidence type="ECO:0000256" key="2">
    <source>
        <dbReference type="ARBA" id="ARBA00022692"/>
    </source>
</evidence>
<dbReference type="InterPro" id="IPR050307">
    <property type="entry name" value="Sterol_Desaturase_Related"/>
</dbReference>
<keyword evidence="3 5" id="KW-1133">Transmembrane helix</keyword>
<comment type="subcellular location">
    <subcellularLocation>
        <location evidence="1">Membrane</location>
    </subcellularLocation>
</comment>
<dbReference type="Pfam" id="PF04116">
    <property type="entry name" value="FA_hydroxylase"/>
    <property type="match status" value="1"/>
</dbReference>
<reference evidence="7 8" key="1">
    <citation type="submission" date="2024-02" db="EMBL/GenBank/DDBJ databases">
        <authorList>
            <person name="Chen Y."/>
            <person name="Shah S."/>
            <person name="Dougan E. K."/>
            <person name="Thang M."/>
            <person name="Chan C."/>
        </authorList>
    </citation>
    <scope>NUCLEOTIDE SEQUENCE [LARGE SCALE GENOMIC DNA]</scope>
</reference>
<evidence type="ECO:0000256" key="5">
    <source>
        <dbReference type="SAM" id="Phobius"/>
    </source>
</evidence>
<keyword evidence="4 5" id="KW-0472">Membrane</keyword>
<feature type="transmembrane region" description="Helical" evidence="5">
    <location>
        <begin position="37"/>
        <end position="63"/>
    </location>
</feature>
<comment type="caution">
    <text evidence="7">The sequence shown here is derived from an EMBL/GenBank/DDBJ whole genome shotgun (WGS) entry which is preliminary data.</text>
</comment>
<dbReference type="Proteomes" id="UP001642464">
    <property type="component" value="Unassembled WGS sequence"/>
</dbReference>
<evidence type="ECO:0000256" key="3">
    <source>
        <dbReference type="ARBA" id="ARBA00022989"/>
    </source>
</evidence>
<keyword evidence="8" id="KW-1185">Reference proteome</keyword>
<evidence type="ECO:0000256" key="1">
    <source>
        <dbReference type="ARBA" id="ARBA00004370"/>
    </source>
</evidence>
<keyword evidence="2 5" id="KW-0812">Transmembrane</keyword>
<organism evidence="7 8">
    <name type="scientific">Durusdinium trenchii</name>
    <dbReference type="NCBI Taxonomy" id="1381693"/>
    <lineage>
        <taxon>Eukaryota</taxon>
        <taxon>Sar</taxon>
        <taxon>Alveolata</taxon>
        <taxon>Dinophyceae</taxon>
        <taxon>Suessiales</taxon>
        <taxon>Symbiodiniaceae</taxon>
        <taxon>Durusdinium</taxon>
    </lineage>
</organism>
<accession>A0ABP0JR08</accession>
<evidence type="ECO:0000259" key="6">
    <source>
        <dbReference type="Pfam" id="PF04116"/>
    </source>
</evidence>
<name>A0ABP0JR08_9DINO</name>
<proteinExistence type="predicted"/>
<evidence type="ECO:0000256" key="4">
    <source>
        <dbReference type="ARBA" id="ARBA00023136"/>
    </source>
</evidence>
<evidence type="ECO:0000313" key="7">
    <source>
        <dbReference type="EMBL" id="CAK9016578.1"/>
    </source>
</evidence>
<sequence>MANLTSSSNNFVASMWEAALQGVANGDEAFMMTWGLFVWQCVVYLGVGGLYLAIDLVQPAFLLKYKVQQDKMVPLPKAKLMSAIKRCGFNLLVLNPIFTWVLGAVILPLRGNPVSPSQVDLSPQRLVWDISLILLFEEIGFYYTHRLAHDIPFLYKNVHKIHHEWTAPIAITCIYAHPVEHLMSNMTPIALGPLVSGCHAWLIFVWVAVALFSTLAGHSGYHFPFMPSPEAHDFHHKFFNVNYGALKMLDRLHGTSAKFTAHVASKRDFISTSLTPVSEQIPDRTKTD</sequence>
<protein>
    <submittedName>
        <fullName evidence="7">Fatty acid hydroxylase domain-containing protein 2</fullName>
    </submittedName>
</protein>
<gene>
    <name evidence="7" type="ORF">SCF082_LOCUS13252</name>
</gene>
<dbReference type="InterPro" id="IPR006694">
    <property type="entry name" value="Fatty_acid_hydroxylase"/>
</dbReference>
<feature type="transmembrane region" description="Helical" evidence="5">
    <location>
        <begin position="189"/>
        <end position="216"/>
    </location>
</feature>
<dbReference type="EMBL" id="CAXAMM010008163">
    <property type="protein sequence ID" value="CAK9016578.1"/>
    <property type="molecule type" value="Genomic_DNA"/>
</dbReference>
<evidence type="ECO:0000313" key="8">
    <source>
        <dbReference type="Proteomes" id="UP001642464"/>
    </source>
</evidence>
<feature type="transmembrane region" description="Helical" evidence="5">
    <location>
        <begin position="87"/>
        <end position="106"/>
    </location>
</feature>